<keyword evidence="1" id="KW-0812">Transmembrane</keyword>
<accession>A0ABX1BGI4</accession>
<gene>
    <name evidence="2" type="ORF">HCN51_46770</name>
</gene>
<dbReference type="EMBL" id="JAATEP010000055">
    <property type="protein sequence ID" value="NJP96850.1"/>
    <property type="molecule type" value="Genomic_DNA"/>
</dbReference>
<sequence>MILALLRTSSKSSGRPSIASPTSLRKATTATWKVVRSRQNAEVVLPGPGYLAENLLVTSARGLLYWSVLTALVVASLVAARRVHARA</sequence>
<reference evidence="2 3" key="1">
    <citation type="submission" date="2020-03" db="EMBL/GenBank/DDBJ databases">
        <title>WGS of actinomycetes isolated from Thailand.</title>
        <authorList>
            <person name="Thawai C."/>
        </authorList>
    </citation>
    <scope>NUCLEOTIDE SEQUENCE [LARGE SCALE GENOMIC DNA]</scope>
    <source>
        <strain evidence="2 3">FMUSA5-5</strain>
    </source>
</reference>
<comment type="caution">
    <text evidence="2">The sequence shown here is derived from an EMBL/GenBank/DDBJ whole genome shotgun (WGS) entry which is preliminary data.</text>
</comment>
<dbReference type="RefSeq" id="WP_168018378.1">
    <property type="nucleotide sequence ID" value="NZ_JAATEP010000055.1"/>
</dbReference>
<proteinExistence type="predicted"/>
<name>A0ABX1BGI4_9ACTN</name>
<protein>
    <submittedName>
        <fullName evidence="2">Uncharacterized protein</fullName>
    </submittedName>
</protein>
<evidence type="ECO:0000313" key="3">
    <source>
        <dbReference type="Proteomes" id="UP000696294"/>
    </source>
</evidence>
<evidence type="ECO:0000256" key="1">
    <source>
        <dbReference type="SAM" id="Phobius"/>
    </source>
</evidence>
<keyword evidence="3" id="KW-1185">Reference proteome</keyword>
<organism evidence="2 3">
    <name type="scientific">Nonomuraea composti</name>
    <dbReference type="NCBI Taxonomy" id="2720023"/>
    <lineage>
        <taxon>Bacteria</taxon>
        <taxon>Bacillati</taxon>
        <taxon>Actinomycetota</taxon>
        <taxon>Actinomycetes</taxon>
        <taxon>Streptosporangiales</taxon>
        <taxon>Streptosporangiaceae</taxon>
        <taxon>Nonomuraea</taxon>
    </lineage>
</organism>
<keyword evidence="1" id="KW-0472">Membrane</keyword>
<evidence type="ECO:0000313" key="2">
    <source>
        <dbReference type="EMBL" id="NJP96850.1"/>
    </source>
</evidence>
<dbReference type="Proteomes" id="UP000696294">
    <property type="component" value="Unassembled WGS sequence"/>
</dbReference>
<keyword evidence="1" id="KW-1133">Transmembrane helix</keyword>
<feature type="transmembrane region" description="Helical" evidence="1">
    <location>
        <begin position="63"/>
        <end position="80"/>
    </location>
</feature>